<feature type="region of interest" description="Disordered" evidence="1">
    <location>
        <begin position="1"/>
        <end position="20"/>
    </location>
</feature>
<name>A0ABT5L944_9ALTE</name>
<evidence type="ECO:0000313" key="3">
    <source>
        <dbReference type="Proteomes" id="UP001218788"/>
    </source>
</evidence>
<sequence>MSIATSLHAQATTAPTMQPKMSTCPGQFHDVVVHEAAKQCQHFDIELPASLVYFVSTSPAALVSYYLTQMPELSRQDTPNERVLLLNPKQNVRIVVSPDDNGAQVDILVLSKQDHTPATSE</sequence>
<organism evidence="2 3">
    <name type="scientific">Alteromonas gilva</name>
    <dbReference type="NCBI Taxonomy" id="2987522"/>
    <lineage>
        <taxon>Bacteria</taxon>
        <taxon>Pseudomonadati</taxon>
        <taxon>Pseudomonadota</taxon>
        <taxon>Gammaproteobacteria</taxon>
        <taxon>Alteromonadales</taxon>
        <taxon>Alteromonadaceae</taxon>
        <taxon>Alteromonas/Salinimonas group</taxon>
        <taxon>Alteromonas</taxon>
    </lineage>
</organism>
<reference evidence="2 3" key="1">
    <citation type="submission" date="2022-10" db="EMBL/GenBank/DDBJ databases">
        <title>Alteromonas sp. chi3 Genome sequencing.</title>
        <authorList>
            <person name="Park S."/>
        </authorList>
    </citation>
    <scope>NUCLEOTIDE SEQUENCE [LARGE SCALE GENOMIC DNA]</scope>
    <source>
        <strain evidence="3">chi3</strain>
    </source>
</reference>
<gene>
    <name evidence="2" type="ORF">OIK42_17500</name>
</gene>
<protein>
    <submittedName>
        <fullName evidence="2">Uncharacterized protein</fullName>
    </submittedName>
</protein>
<evidence type="ECO:0000313" key="2">
    <source>
        <dbReference type="EMBL" id="MDC8832552.1"/>
    </source>
</evidence>
<comment type="caution">
    <text evidence="2">The sequence shown here is derived from an EMBL/GenBank/DDBJ whole genome shotgun (WGS) entry which is preliminary data.</text>
</comment>
<proteinExistence type="predicted"/>
<keyword evidence="3" id="KW-1185">Reference proteome</keyword>
<evidence type="ECO:0000256" key="1">
    <source>
        <dbReference type="SAM" id="MobiDB-lite"/>
    </source>
</evidence>
<dbReference type="RefSeq" id="WP_273642381.1">
    <property type="nucleotide sequence ID" value="NZ_JAQQXP010000003.1"/>
</dbReference>
<dbReference type="EMBL" id="JAQQXP010000003">
    <property type="protein sequence ID" value="MDC8832552.1"/>
    <property type="molecule type" value="Genomic_DNA"/>
</dbReference>
<accession>A0ABT5L944</accession>
<dbReference type="Proteomes" id="UP001218788">
    <property type="component" value="Unassembled WGS sequence"/>
</dbReference>